<evidence type="ECO:0000313" key="2">
    <source>
        <dbReference type="Proteomes" id="UP000002029"/>
    </source>
</evidence>
<dbReference type="RefSeq" id="WP_012889821.1">
    <property type="nucleotide sequence ID" value="NC_013595.1"/>
</dbReference>
<dbReference type="HOGENOM" id="CLU_1569832_0_0_11"/>
<dbReference type="Proteomes" id="UP000002029">
    <property type="component" value="Chromosome"/>
</dbReference>
<reference evidence="1 2" key="1">
    <citation type="journal article" date="2010" name="Stand. Genomic Sci.">
        <title>Complete genome sequence of Streptosporangium roseum type strain (NI 9100).</title>
        <authorList>
            <person name="Nolan M."/>
            <person name="Sikorski J."/>
            <person name="Jando M."/>
            <person name="Lucas S."/>
            <person name="Lapidus A."/>
            <person name="Glavina Del Rio T."/>
            <person name="Chen F."/>
            <person name="Tice H."/>
            <person name="Pitluck S."/>
            <person name="Cheng J.F."/>
            <person name="Chertkov O."/>
            <person name="Sims D."/>
            <person name="Meincke L."/>
            <person name="Brettin T."/>
            <person name="Han C."/>
            <person name="Detter J.C."/>
            <person name="Bruce D."/>
            <person name="Goodwin L."/>
            <person name="Land M."/>
            <person name="Hauser L."/>
            <person name="Chang Y.J."/>
            <person name="Jeffries C.D."/>
            <person name="Ivanova N."/>
            <person name="Mavromatis K."/>
            <person name="Mikhailova N."/>
            <person name="Chen A."/>
            <person name="Palaniappan K."/>
            <person name="Chain P."/>
            <person name="Rohde M."/>
            <person name="Goker M."/>
            <person name="Bristow J."/>
            <person name="Eisen J.A."/>
            <person name="Markowitz V."/>
            <person name="Hugenholtz P."/>
            <person name="Kyrpides N.C."/>
            <person name="Klenk H.P."/>
        </authorList>
    </citation>
    <scope>NUCLEOTIDE SEQUENCE [LARGE SCALE GENOMIC DNA]</scope>
    <source>
        <strain evidence="2">ATCC 12428 / DSM 43021 / JCM 3005 / NI 9100</strain>
    </source>
</reference>
<keyword evidence="2" id="KW-1185">Reference proteome</keyword>
<organism evidence="1 2">
    <name type="scientific">Streptosporangium roseum (strain ATCC 12428 / DSM 43021 / JCM 3005 / KCTC 9067 / NCIMB 10171 / NRRL 2505 / NI 9100)</name>
    <dbReference type="NCBI Taxonomy" id="479432"/>
    <lineage>
        <taxon>Bacteria</taxon>
        <taxon>Bacillati</taxon>
        <taxon>Actinomycetota</taxon>
        <taxon>Actinomycetes</taxon>
        <taxon>Streptosporangiales</taxon>
        <taxon>Streptosporangiaceae</taxon>
        <taxon>Streptosporangium</taxon>
    </lineage>
</organism>
<proteinExistence type="predicted"/>
<dbReference type="KEGG" id="sro:Sros_3129"/>
<name>D2BBK7_STRRD</name>
<dbReference type="EMBL" id="CP001814">
    <property type="protein sequence ID" value="ACZ86076.1"/>
    <property type="molecule type" value="Genomic_DNA"/>
</dbReference>
<dbReference type="AlphaFoldDB" id="D2BBK7"/>
<sequence>MSPARATSPNRTTAVGKSVLATLSALLILCGCGAQIFPEKILEADPAAVSEVRGIGRVVTETTMELSYPGKLFVRPAIQVENYVLMDVGASDFEKARATAHDRLQQRGWVTTGSGFHMESAKWEQTSLSIESFKDYESYGSPLEPQIEKKLKDDPARTDTYVMLQLVRWD</sequence>
<accession>D2BBK7</accession>
<evidence type="ECO:0008006" key="3">
    <source>
        <dbReference type="Google" id="ProtNLM"/>
    </source>
</evidence>
<protein>
    <recommendedName>
        <fullName evidence="3">Lipoprotein</fullName>
    </recommendedName>
</protein>
<gene>
    <name evidence="1" type="ordered locus">Sros_3129</name>
</gene>
<dbReference type="PROSITE" id="PS51257">
    <property type="entry name" value="PROKAR_LIPOPROTEIN"/>
    <property type="match status" value="1"/>
</dbReference>
<evidence type="ECO:0000313" key="1">
    <source>
        <dbReference type="EMBL" id="ACZ86076.1"/>
    </source>
</evidence>